<dbReference type="PROSITE" id="PS51078">
    <property type="entry name" value="ICLR_ED"/>
    <property type="match status" value="1"/>
</dbReference>
<dbReference type="Pfam" id="PF09339">
    <property type="entry name" value="HTH_IclR"/>
    <property type="match status" value="1"/>
</dbReference>
<evidence type="ECO:0000256" key="2">
    <source>
        <dbReference type="ARBA" id="ARBA00023125"/>
    </source>
</evidence>
<evidence type="ECO:0000256" key="1">
    <source>
        <dbReference type="ARBA" id="ARBA00023015"/>
    </source>
</evidence>
<dbReference type="RefSeq" id="WP_101177457.1">
    <property type="nucleotide sequence ID" value="NZ_PISE01000025.1"/>
</dbReference>
<dbReference type="Gene3D" id="1.10.10.10">
    <property type="entry name" value="Winged helix-like DNA-binding domain superfamily/Winged helix DNA-binding domain"/>
    <property type="match status" value="1"/>
</dbReference>
<evidence type="ECO:0000259" key="5">
    <source>
        <dbReference type="PROSITE" id="PS51078"/>
    </source>
</evidence>
<dbReference type="OrthoDB" id="9791752at2"/>
<dbReference type="InterPro" id="IPR014757">
    <property type="entry name" value="Tscrpt_reg_IclR_C"/>
</dbReference>
<protein>
    <submittedName>
        <fullName evidence="6">IclR family transcriptional regulator</fullName>
    </submittedName>
</protein>
<dbReference type="AlphaFoldDB" id="A0A2N0Z1G7"/>
<dbReference type="Proteomes" id="UP000233375">
    <property type="component" value="Unassembled WGS sequence"/>
</dbReference>
<reference evidence="6 7" key="1">
    <citation type="journal article" date="2003" name="Int. J. Syst. Evol. Microbiol.">
        <title>Bacillus nealsonii sp. nov., isolated from a spacecraft-assembly facility, whose spores are gamma-radiation resistant.</title>
        <authorList>
            <person name="Venkateswaran K."/>
            <person name="Kempf M."/>
            <person name="Chen F."/>
            <person name="Satomi M."/>
            <person name="Nicholson W."/>
            <person name="Kern R."/>
        </authorList>
    </citation>
    <scope>NUCLEOTIDE SEQUENCE [LARGE SCALE GENOMIC DNA]</scope>
    <source>
        <strain evidence="6 7">FO-92</strain>
    </source>
</reference>
<keyword evidence="2" id="KW-0238">DNA-binding</keyword>
<accession>A0A2N0Z1G7</accession>
<name>A0A2N0Z1G7_9BACI</name>
<proteinExistence type="predicted"/>
<dbReference type="PROSITE" id="PS51077">
    <property type="entry name" value="HTH_ICLR"/>
    <property type="match status" value="1"/>
</dbReference>
<dbReference type="InterPro" id="IPR036388">
    <property type="entry name" value="WH-like_DNA-bd_sf"/>
</dbReference>
<dbReference type="InterPro" id="IPR050707">
    <property type="entry name" value="HTH_MetabolicPath_Reg"/>
</dbReference>
<dbReference type="EMBL" id="PISE01000025">
    <property type="protein sequence ID" value="PKG23351.1"/>
    <property type="molecule type" value="Genomic_DNA"/>
</dbReference>
<dbReference type="SUPFAM" id="SSF46785">
    <property type="entry name" value="Winged helix' DNA-binding domain"/>
    <property type="match status" value="1"/>
</dbReference>
<dbReference type="PANTHER" id="PTHR30136">
    <property type="entry name" value="HELIX-TURN-HELIX TRANSCRIPTIONAL REGULATOR, ICLR FAMILY"/>
    <property type="match status" value="1"/>
</dbReference>
<evidence type="ECO:0000313" key="7">
    <source>
        <dbReference type="Proteomes" id="UP000233375"/>
    </source>
</evidence>
<dbReference type="Pfam" id="PF01614">
    <property type="entry name" value="IclR_C"/>
    <property type="match status" value="1"/>
</dbReference>
<feature type="domain" description="IclR-ED" evidence="5">
    <location>
        <begin position="58"/>
        <end position="244"/>
    </location>
</feature>
<dbReference type="Gene3D" id="3.30.450.40">
    <property type="match status" value="1"/>
</dbReference>
<organism evidence="6 7">
    <name type="scientific">Niallia nealsonii</name>
    <dbReference type="NCBI Taxonomy" id="115979"/>
    <lineage>
        <taxon>Bacteria</taxon>
        <taxon>Bacillati</taxon>
        <taxon>Bacillota</taxon>
        <taxon>Bacilli</taxon>
        <taxon>Bacillales</taxon>
        <taxon>Bacillaceae</taxon>
        <taxon>Niallia</taxon>
    </lineage>
</organism>
<dbReference type="SUPFAM" id="SSF55781">
    <property type="entry name" value="GAF domain-like"/>
    <property type="match status" value="1"/>
</dbReference>
<keyword evidence="3" id="KW-0804">Transcription</keyword>
<dbReference type="GO" id="GO:0003677">
    <property type="term" value="F:DNA binding"/>
    <property type="evidence" value="ECO:0007669"/>
    <property type="project" value="UniProtKB-KW"/>
</dbReference>
<evidence type="ECO:0000259" key="4">
    <source>
        <dbReference type="PROSITE" id="PS51077"/>
    </source>
</evidence>
<dbReference type="GO" id="GO:0003700">
    <property type="term" value="F:DNA-binding transcription factor activity"/>
    <property type="evidence" value="ECO:0007669"/>
    <property type="project" value="TreeGrafter"/>
</dbReference>
<keyword evidence="7" id="KW-1185">Reference proteome</keyword>
<gene>
    <name evidence="6" type="ORF">CWS01_12075</name>
</gene>
<feature type="domain" description="HTH iclR-type" evidence="4">
    <location>
        <begin position="4"/>
        <end position="64"/>
    </location>
</feature>
<sequence>MSEVGTLKKGIDILWLIIEKGSLSVLEIMEILPYNRSTTYRLVSTLEQNHLIQKTTDNTYKMSNQLVEKLLSHDNNLNFDFDSSIVRAADEFKELTGETIFIGVLNGTNVLATHVILGRYPTRTHFEKGDKHLVYQSAVGKCILAFQPAKIQDVFKNKVKSDLPADSKSFFKELEQIKEGGFAVDNEKAEIGVRCVAAPIWRDGRVIAGIAISGPSVRVSKEMDEKNGELVKLFSQKITDSLENWRL</sequence>
<comment type="caution">
    <text evidence="6">The sequence shown here is derived from an EMBL/GenBank/DDBJ whole genome shotgun (WGS) entry which is preliminary data.</text>
</comment>
<dbReference type="InterPro" id="IPR036390">
    <property type="entry name" value="WH_DNA-bd_sf"/>
</dbReference>
<evidence type="ECO:0000313" key="6">
    <source>
        <dbReference type="EMBL" id="PKG23351.1"/>
    </source>
</evidence>
<dbReference type="InterPro" id="IPR029016">
    <property type="entry name" value="GAF-like_dom_sf"/>
</dbReference>
<keyword evidence="1" id="KW-0805">Transcription regulation</keyword>
<dbReference type="PANTHER" id="PTHR30136:SF24">
    <property type="entry name" value="HTH-TYPE TRANSCRIPTIONAL REPRESSOR ALLR"/>
    <property type="match status" value="1"/>
</dbReference>
<evidence type="ECO:0000256" key="3">
    <source>
        <dbReference type="ARBA" id="ARBA00023163"/>
    </source>
</evidence>
<dbReference type="GO" id="GO:0045892">
    <property type="term" value="P:negative regulation of DNA-templated transcription"/>
    <property type="evidence" value="ECO:0007669"/>
    <property type="project" value="TreeGrafter"/>
</dbReference>
<dbReference type="InterPro" id="IPR005471">
    <property type="entry name" value="Tscrpt_reg_IclR_N"/>
</dbReference>